<comment type="similarity">
    <text evidence="1">Belongs to the FAH family.</text>
</comment>
<keyword evidence="5" id="KW-1185">Reference proteome</keyword>
<dbReference type="GO" id="GO:0016787">
    <property type="term" value="F:hydrolase activity"/>
    <property type="evidence" value="ECO:0007669"/>
    <property type="project" value="UniProtKB-KW"/>
</dbReference>
<dbReference type="Pfam" id="PF01557">
    <property type="entry name" value="FAA_hydrolase"/>
    <property type="match status" value="1"/>
</dbReference>
<dbReference type="InterPro" id="IPR051121">
    <property type="entry name" value="FAH"/>
</dbReference>
<dbReference type="PANTHER" id="PTHR42796">
    <property type="entry name" value="FUMARYLACETOACETATE HYDROLASE DOMAIN-CONTAINING PROTEIN 2A-RELATED"/>
    <property type="match status" value="1"/>
</dbReference>
<gene>
    <name evidence="4" type="ORF">GCM10009823_12620</name>
</gene>
<reference evidence="5" key="1">
    <citation type="journal article" date="2019" name="Int. J. Syst. Evol. Microbiol.">
        <title>The Global Catalogue of Microorganisms (GCM) 10K type strain sequencing project: providing services to taxonomists for standard genome sequencing and annotation.</title>
        <authorList>
            <consortium name="The Broad Institute Genomics Platform"/>
            <consortium name="The Broad Institute Genome Sequencing Center for Infectious Disease"/>
            <person name="Wu L."/>
            <person name="Ma J."/>
        </authorList>
    </citation>
    <scope>NUCLEOTIDE SEQUENCE [LARGE SCALE GENOMIC DNA]</scope>
    <source>
        <strain evidence="5">JCM 15900</strain>
    </source>
</reference>
<keyword evidence="4" id="KW-0378">Hydrolase</keyword>
<evidence type="ECO:0000256" key="1">
    <source>
        <dbReference type="ARBA" id="ARBA00010211"/>
    </source>
</evidence>
<comment type="caution">
    <text evidence="4">The sequence shown here is derived from an EMBL/GenBank/DDBJ whole genome shotgun (WGS) entry which is preliminary data.</text>
</comment>
<evidence type="ECO:0000256" key="2">
    <source>
        <dbReference type="ARBA" id="ARBA00022723"/>
    </source>
</evidence>
<dbReference type="InterPro" id="IPR011234">
    <property type="entry name" value="Fumarylacetoacetase-like_C"/>
</dbReference>
<dbReference type="PANTHER" id="PTHR42796:SF7">
    <property type="entry name" value="2-DEHYDRO-3-DEOXY-D-ARABINONATE DEHYDRATASE"/>
    <property type="match status" value="1"/>
</dbReference>
<dbReference type="InterPro" id="IPR036663">
    <property type="entry name" value="Fumarylacetoacetase_C_sf"/>
</dbReference>
<proteinExistence type="inferred from homology"/>
<evidence type="ECO:0000313" key="5">
    <source>
        <dbReference type="Proteomes" id="UP001500984"/>
    </source>
</evidence>
<evidence type="ECO:0000259" key="3">
    <source>
        <dbReference type="Pfam" id="PF01557"/>
    </source>
</evidence>
<evidence type="ECO:0000313" key="4">
    <source>
        <dbReference type="EMBL" id="GAA2093950.1"/>
    </source>
</evidence>
<name>A0ABP5I907_9MICO</name>
<sequence>MTAGDASAAAAAAAAAASVAGTGAPAGESVGAGASRGSAFPAPSLRDVLPVDQTSGTFVGRVWDPARGVPVPVAYRGTGLWDVSHLAGTSATLMERSALAEDLAQVYATAPTWSIDEVRLPAQLAAGEDPARPTAPTLLAPVDLQVLKACGVTFAGSMIERLIEERAQGDPARAQRIREEMQAAVGVDLGAVVPGSAEAAAVKEQLLALGWWSQYLEVGLGPDPEVFTKGPVLSAVGTGDAIGIPAFSAWNNPEPELTLVVTAEGRIAGVTLGNDVNLRDVEGRSALLLGMAKDNNRSTALGPVIRVFDEGFTLEDARTVSIELTVEGAPEAAGGDGYVLTGLNTCGSLSRTFESLVEAALGRHHQYPDGCVILTGTLFAPTEDRGVPGEGFTHAPGDRVTIENPLLGRLVNAVGRTEELAPWTYGTRALFADLTRVGLRA</sequence>
<protein>
    <submittedName>
        <fullName evidence="4">Fumarylacetoacetate hydrolase family protein</fullName>
    </submittedName>
</protein>
<dbReference type="EMBL" id="BAAAPZ010000004">
    <property type="protein sequence ID" value="GAA2093950.1"/>
    <property type="molecule type" value="Genomic_DNA"/>
</dbReference>
<dbReference type="Proteomes" id="UP001500984">
    <property type="component" value="Unassembled WGS sequence"/>
</dbReference>
<organism evidence="4 5">
    <name type="scientific">Brevibacterium salitolerans</name>
    <dbReference type="NCBI Taxonomy" id="1403566"/>
    <lineage>
        <taxon>Bacteria</taxon>
        <taxon>Bacillati</taxon>
        <taxon>Actinomycetota</taxon>
        <taxon>Actinomycetes</taxon>
        <taxon>Micrococcales</taxon>
        <taxon>Brevibacteriaceae</taxon>
        <taxon>Brevibacterium</taxon>
    </lineage>
</organism>
<accession>A0ABP5I907</accession>
<dbReference type="SUPFAM" id="SSF56529">
    <property type="entry name" value="FAH"/>
    <property type="match status" value="1"/>
</dbReference>
<feature type="domain" description="Fumarylacetoacetase-like C-terminal" evidence="3">
    <location>
        <begin position="222"/>
        <end position="414"/>
    </location>
</feature>
<keyword evidence="2" id="KW-0479">Metal-binding</keyword>
<dbReference type="Gene3D" id="3.90.850.10">
    <property type="entry name" value="Fumarylacetoacetase-like, C-terminal domain"/>
    <property type="match status" value="1"/>
</dbReference>